<evidence type="ECO:0000256" key="2">
    <source>
        <dbReference type="ARBA" id="ARBA00022679"/>
    </source>
</evidence>
<dbReference type="InterPro" id="IPR029063">
    <property type="entry name" value="SAM-dependent_MTases_sf"/>
</dbReference>
<evidence type="ECO:0000259" key="4">
    <source>
        <dbReference type="Pfam" id="PF00891"/>
    </source>
</evidence>
<dbReference type="STRING" id="1448315.A0A319CJ96"/>
<evidence type="ECO:0000313" key="5">
    <source>
        <dbReference type="EMBL" id="PYH83237.1"/>
    </source>
</evidence>
<evidence type="ECO:0000313" key="6">
    <source>
        <dbReference type="Proteomes" id="UP000248340"/>
    </source>
</evidence>
<keyword evidence="6" id="KW-1185">Reference proteome</keyword>
<protein>
    <submittedName>
        <fullName evidence="5">S-adenosyl-L-methionine-dependent methyltransferase</fullName>
    </submittedName>
</protein>
<keyword evidence="1 5" id="KW-0489">Methyltransferase</keyword>
<dbReference type="EMBL" id="KZ821690">
    <property type="protein sequence ID" value="PYH83237.1"/>
    <property type="molecule type" value="Genomic_DNA"/>
</dbReference>
<dbReference type="VEuPathDB" id="FungiDB:BO82DRAFT_400631"/>
<dbReference type="GO" id="GO:0044550">
    <property type="term" value="P:secondary metabolite biosynthetic process"/>
    <property type="evidence" value="ECO:0007669"/>
    <property type="project" value="UniProtKB-ARBA"/>
</dbReference>
<evidence type="ECO:0000256" key="1">
    <source>
        <dbReference type="ARBA" id="ARBA00022603"/>
    </source>
</evidence>
<dbReference type="PANTHER" id="PTHR43712:SF16">
    <property type="entry name" value="O-METHYLTRANSFERASE ELCB"/>
    <property type="match status" value="1"/>
</dbReference>
<dbReference type="SUPFAM" id="SSF53335">
    <property type="entry name" value="S-adenosyl-L-methionine-dependent methyltransferases"/>
    <property type="match status" value="1"/>
</dbReference>
<dbReference type="RefSeq" id="XP_025493437.1">
    <property type="nucleotide sequence ID" value="XM_025639205.1"/>
</dbReference>
<dbReference type="OrthoDB" id="1606438at2759"/>
<reference evidence="5 6" key="1">
    <citation type="submission" date="2016-12" db="EMBL/GenBank/DDBJ databases">
        <title>The genomes of Aspergillus section Nigri reveals drivers in fungal speciation.</title>
        <authorList>
            <consortium name="DOE Joint Genome Institute"/>
            <person name="Vesth T.C."/>
            <person name="Nybo J."/>
            <person name="Theobald S."/>
            <person name="Brandl J."/>
            <person name="Frisvad J.C."/>
            <person name="Nielsen K.F."/>
            <person name="Lyhne E.K."/>
            <person name="Kogle M.E."/>
            <person name="Kuo A."/>
            <person name="Riley R."/>
            <person name="Clum A."/>
            <person name="Nolan M."/>
            <person name="Lipzen A."/>
            <person name="Salamov A."/>
            <person name="Henrissat B."/>
            <person name="Wiebenga A."/>
            <person name="De Vries R.P."/>
            <person name="Grigoriev I.V."/>
            <person name="Mortensen U.H."/>
            <person name="Andersen M.R."/>
            <person name="Baker S.E."/>
        </authorList>
    </citation>
    <scope>NUCLEOTIDE SEQUENCE [LARGE SCALE GENOMIC DNA]</scope>
    <source>
        <strain evidence="5 6">CBS 121591</strain>
    </source>
</reference>
<dbReference type="GO" id="GO:0008171">
    <property type="term" value="F:O-methyltransferase activity"/>
    <property type="evidence" value="ECO:0007669"/>
    <property type="project" value="InterPro"/>
</dbReference>
<sequence>MLLLTGLGARVPADVAARVTGMAHDFLTPQPVHGADVYLLRWILHDWSDTYAVKILRNLTPALTPGARVVVNDICIPEPGVLGPKAERDIWYMDISMKAFNSACERDAETWKALFTEAE</sequence>
<dbReference type="GeneID" id="37141947"/>
<feature type="domain" description="O-methyltransferase C-terminal" evidence="4">
    <location>
        <begin position="14"/>
        <end position="118"/>
    </location>
</feature>
<name>A0A319CJ96_9EURO</name>
<keyword evidence="3" id="KW-0949">S-adenosyl-L-methionine</keyword>
<organism evidence="5 6">
    <name type="scientific">Aspergillus uvarum CBS 121591</name>
    <dbReference type="NCBI Taxonomy" id="1448315"/>
    <lineage>
        <taxon>Eukaryota</taxon>
        <taxon>Fungi</taxon>
        <taxon>Dikarya</taxon>
        <taxon>Ascomycota</taxon>
        <taxon>Pezizomycotina</taxon>
        <taxon>Eurotiomycetes</taxon>
        <taxon>Eurotiomycetidae</taxon>
        <taxon>Eurotiales</taxon>
        <taxon>Aspergillaceae</taxon>
        <taxon>Aspergillus</taxon>
        <taxon>Aspergillus subgen. Circumdati</taxon>
    </lineage>
</organism>
<dbReference type="GO" id="GO:0032259">
    <property type="term" value="P:methylation"/>
    <property type="evidence" value="ECO:0007669"/>
    <property type="project" value="UniProtKB-KW"/>
</dbReference>
<accession>A0A319CJ96</accession>
<keyword evidence="2 5" id="KW-0808">Transferase</keyword>
<dbReference type="Pfam" id="PF00891">
    <property type="entry name" value="Methyltransf_2"/>
    <property type="match status" value="1"/>
</dbReference>
<dbReference type="Gene3D" id="3.40.50.150">
    <property type="entry name" value="Vaccinia Virus protein VP39"/>
    <property type="match status" value="1"/>
</dbReference>
<dbReference type="Proteomes" id="UP000248340">
    <property type="component" value="Unassembled WGS sequence"/>
</dbReference>
<dbReference type="PANTHER" id="PTHR43712">
    <property type="entry name" value="PUTATIVE (AFU_ORTHOLOGUE AFUA_4G14580)-RELATED"/>
    <property type="match status" value="1"/>
</dbReference>
<proteinExistence type="predicted"/>
<evidence type="ECO:0000256" key="3">
    <source>
        <dbReference type="ARBA" id="ARBA00022691"/>
    </source>
</evidence>
<dbReference type="InterPro" id="IPR001077">
    <property type="entry name" value="COMT_C"/>
</dbReference>
<dbReference type="AlphaFoldDB" id="A0A319CJ96"/>
<gene>
    <name evidence="5" type="ORF">BO82DRAFT_400631</name>
</gene>
<dbReference type="PROSITE" id="PS51683">
    <property type="entry name" value="SAM_OMT_II"/>
    <property type="match status" value="1"/>
</dbReference>
<dbReference type="InterPro" id="IPR016461">
    <property type="entry name" value="COMT-like"/>
</dbReference>